<dbReference type="PATRIC" id="fig|1212765.3.peg.199"/>
<evidence type="ECO:0000313" key="1">
    <source>
        <dbReference type="EMBL" id="AFO51754.1"/>
    </source>
</evidence>
<dbReference type="STRING" id="1212765.MHLP_00870"/>
<dbReference type="AlphaFoldDB" id="I7CIQ3"/>
<reference evidence="2" key="2">
    <citation type="submission" date="2012-07" db="EMBL/GenBank/DDBJ databases">
        <title>Complete genome sequence of 'Candidatus Mycoplasma haemolamae'.</title>
        <authorList>
            <person name="Guimaraes A.M.S."/>
            <person name="Toth B."/>
            <person name="Santos A.P."/>
            <person name="Nascimento N.C."/>
            <person name="Sojka J.E."/>
            <person name="Messick J.B."/>
        </authorList>
    </citation>
    <scope>NUCLEOTIDE SEQUENCE [LARGE SCALE GENOMIC DNA]</scope>
    <source>
        <strain evidence="2">Purdue</strain>
    </source>
</reference>
<name>I7CIQ3_MYCHA</name>
<proteinExistence type="predicted"/>
<accession>I7CIQ3</accession>
<evidence type="ECO:0000313" key="2">
    <source>
        <dbReference type="Proteomes" id="UP000006502"/>
    </source>
</evidence>
<dbReference type="Proteomes" id="UP000006502">
    <property type="component" value="Chromosome"/>
</dbReference>
<gene>
    <name evidence="1" type="ordered locus">MHLP_00870</name>
</gene>
<protein>
    <submittedName>
        <fullName evidence="1">Uncharacterized protein</fullName>
    </submittedName>
</protein>
<dbReference type="KEGG" id="mhl:MHLP_00870"/>
<keyword evidence="2" id="KW-1185">Reference proteome</keyword>
<sequence>MLLRAIALKVGVPFLAVGSVGGGSYYVVDAYVLKSQDLKAEESTAKGFEYQVTLKGQGKNQTLSLICLDENLQESDKKQHNLQLLMTGDDVAEITCVSGKDPQVAKLTLQAKKEGQKSENTELEVVEQDPNKPITKLECNAYDDAPHKSFDCHLNSQKLTFEKGESKLIFRISQLS</sequence>
<reference evidence="1 2" key="1">
    <citation type="journal article" date="2012" name="J. Bacteriol.">
        <title>Genome Sequence of "Candidatus Mycoplasma haemolamae" Strain Purdue, a Red Blood Cell Pathogen of Alpacas (Vicugna pacos) and Llamas (Lama glama).</title>
        <authorList>
            <person name="Guimaraes A.M."/>
            <person name="Toth B."/>
            <person name="Santos A.P."/>
            <person name="do Nascimento N.C."/>
            <person name="Kritchevsky J.E."/>
            <person name="Messick J.B."/>
        </authorList>
    </citation>
    <scope>NUCLEOTIDE SEQUENCE [LARGE SCALE GENOMIC DNA]</scope>
    <source>
        <strain evidence="1 2">Purdue</strain>
    </source>
</reference>
<dbReference type="HOGENOM" id="CLU_133212_0_0_14"/>
<organism evidence="1 2">
    <name type="scientific">Mycoplasma haematolamae (strain Purdue)</name>
    <dbReference type="NCBI Taxonomy" id="1212765"/>
    <lineage>
        <taxon>Bacteria</taxon>
        <taxon>Bacillati</taxon>
        <taxon>Mycoplasmatota</taxon>
        <taxon>Mollicutes</taxon>
        <taxon>Mycoplasmataceae</taxon>
        <taxon>Mycoplasma</taxon>
    </lineage>
</organism>
<dbReference type="EMBL" id="CP003731">
    <property type="protein sequence ID" value="AFO51754.1"/>
    <property type="molecule type" value="Genomic_DNA"/>
</dbReference>